<reference evidence="1 2" key="1">
    <citation type="submission" date="2016-12" db="EMBL/GenBank/DDBJ databases">
        <title>Izhakiella australiana sp. nov. of genus Izhakiella isolated from Australian desert.</title>
        <authorList>
            <person name="Ji M."/>
        </authorList>
    </citation>
    <scope>NUCLEOTIDE SEQUENCE [LARGE SCALE GENOMIC DNA]</scope>
    <source>
        <strain evidence="1 2">D4N98</strain>
    </source>
</reference>
<sequence>MMTSRLLISLKKNFFKDDLTHLINNLLTSKLFIGKFILNNSQNILSGNLTWGDDYPIRPTG</sequence>
<accession>A0A1S8YH66</accession>
<dbReference type="EMBL" id="MRUL01000017">
    <property type="protein sequence ID" value="OON38073.1"/>
    <property type="molecule type" value="Genomic_DNA"/>
</dbReference>
<name>A0A1S8YH66_9GAMM</name>
<gene>
    <name evidence="1" type="ORF">BTJ39_19075</name>
</gene>
<organism evidence="1 2">
    <name type="scientific">Izhakiella australiensis</name>
    <dbReference type="NCBI Taxonomy" id="1926881"/>
    <lineage>
        <taxon>Bacteria</taxon>
        <taxon>Pseudomonadati</taxon>
        <taxon>Pseudomonadota</taxon>
        <taxon>Gammaproteobacteria</taxon>
        <taxon>Enterobacterales</taxon>
        <taxon>Erwiniaceae</taxon>
        <taxon>Izhakiella</taxon>
    </lineage>
</organism>
<protein>
    <submittedName>
        <fullName evidence="1">Uncharacterized protein</fullName>
    </submittedName>
</protein>
<dbReference type="AlphaFoldDB" id="A0A1S8YH66"/>
<evidence type="ECO:0000313" key="1">
    <source>
        <dbReference type="EMBL" id="OON38073.1"/>
    </source>
</evidence>
<evidence type="ECO:0000313" key="2">
    <source>
        <dbReference type="Proteomes" id="UP000190667"/>
    </source>
</evidence>
<dbReference type="STRING" id="1926881.BTJ39_19075"/>
<dbReference type="Proteomes" id="UP000190667">
    <property type="component" value="Unassembled WGS sequence"/>
</dbReference>
<comment type="caution">
    <text evidence="1">The sequence shown here is derived from an EMBL/GenBank/DDBJ whole genome shotgun (WGS) entry which is preliminary data.</text>
</comment>
<keyword evidence="2" id="KW-1185">Reference proteome</keyword>
<proteinExistence type="predicted"/>